<dbReference type="InterPro" id="IPR035093">
    <property type="entry name" value="RelE/ParE_toxin_dom_sf"/>
</dbReference>
<dbReference type="PANTHER" id="PTHR38039:SF1">
    <property type="entry name" value="TOXIN YOEB"/>
    <property type="match status" value="1"/>
</dbReference>
<evidence type="ECO:0000256" key="3">
    <source>
        <dbReference type="ARBA" id="ARBA00022722"/>
    </source>
</evidence>
<evidence type="ECO:0000256" key="5">
    <source>
        <dbReference type="ARBA" id="ARBA00022801"/>
    </source>
</evidence>
<organism evidence="7">
    <name type="scientific">hydrothermal vent metagenome</name>
    <dbReference type="NCBI Taxonomy" id="652676"/>
    <lineage>
        <taxon>unclassified sequences</taxon>
        <taxon>metagenomes</taxon>
        <taxon>ecological metagenomes</taxon>
    </lineage>
</organism>
<dbReference type="EMBL" id="FPIA01000076">
    <property type="protein sequence ID" value="SFV88685.1"/>
    <property type="molecule type" value="Genomic_DNA"/>
</dbReference>
<keyword evidence="2" id="KW-1277">Toxin-antitoxin system</keyword>
<keyword evidence="3" id="KW-0540">Nuclease</keyword>
<comment type="similarity">
    <text evidence="1">Belongs to the YoeB family.</text>
</comment>
<dbReference type="Gene3D" id="3.30.2310.20">
    <property type="entry name" value="RelE-like"/>
    <property type="match status" value="1"/>
</dbReference>
<accession>A0A1W1E406</accession>
<gene>
    <name evidence="7" type="ORF">MNB_SUP05-SYMBIONT-7-163</name>
</gene>
<dbReference type="NCBIfam" id="TIGR02116">
    <property type="entry name" value="toxin_Txe_YoeB"/>
    <property type="match status" value="1"/>
</dbReference>
<dbReference type="PANTHER" id="PTHR38039">
    <property type="entry name" value="TOXIN YOEB"/>
    <property type="match status" value="1"/>
</dbReference>
<dbReference type="Pfam" id="PF06769">
    <property type="entry name" value="YoeB_toxin"/>
    <property type="match status" value="1"/>
</dbReference>
<dbReference type="GO" id="GO:0004519">
    <property type="term" value="F:endonuclease activity"/>
    <property type="evidence" value="ECO:0007669"/>
    <property type="project" value="UniProtKB-KW"/>
</dbReference>
<dbReference type="SUPFAM" id="SSF143011">
    <property type="entry name" value="RelE-like"/>
    <property type="match status" value="1"/>
</dbReference>
<evidence type="ECO:0000256" key="4">
    <source>
        <dbReference type="ARBA" id="ARBA00022759"/>
    </source>
</evidence>
<dbReference type="GO" id="GO:0006401">
    <property type="term" value="P:RNA catabolic process"/>
    <property type="evidence" value="ECO:0007669"/>
    <property type="project" value="InterPro"/>
</dbReference>
<dbReference type="AlphaFoldDB" id="A0A1W1E406"/>
<proteinExistence type="inferred from homology"/>
<keyword evidence="4" id="KW-0255">Endonuclease</keyword>
<evidence type="ECO:0000313" key="7">
    <source>
        <dbReference type="EMBL" id="SFV88685.1"/>
    </source>
</evidence>
<dbReference type="GO" id="GO:0016787">
    <property type="term" value="F:hydrolase activity"/>
    <property type="evidence" value="ECO:0007669"/>
    <property type="project" value="UniProtKB-KW"/>
</dbReference>
<evidence type="ECO:0000256" key="6">
    <source>
        <dbReference type="ARBA" id="ARBA00030388"/>
    </source>
</evidence>
<evidence type="ECO:0000256" key="2">
    <source>
        <dbReference type="ARBA" id="ARBA00022649"/>
    </source>
</evidence>
<name>A0A1W1E406_9ZZZZ</name>
<keyword evidence="5" id="KW-0378">Hydrolase</keyword>
<protein>
    <recommendedName>
        <fullName evidence="6">Putative mRNA interferase YoeB</fullName>
    </recommendedName>
</protein>
<evidence type="ECO:0000256" key="1">
    <source>
        <dbReference type="ARBA" id="ARBA00008172"/>
    </source>
</evidence>
<sequence>MGGTNIFCKHRQSKGQHYLCNLYFWIRVLKDVLRNDPRQGIGKPELLKHKFSGYWSRRISQKDRVVYKFDEDNIYIVIIGGHYDNLVNLKIH</sequence>
<reference evidence="7" key="1">
    <citation type="submission" date="2016-10" db="EMBL/GenBank/DDBJ databases">
        <authorList>
            <person name="de Groot N.N."/>
        </authorList>
    </citation>
    <scope>NUCLEOTIDE SEQUENCE</scope>
</reference>
<dbReference type="InterPro" id="IPR009614">
    <property type="entry name" value="YoeB_toxin"/>
</dbReference>